<feature type="domain" description="HTH cro/C1-type" evidence="1">
    <location>
        <begin position="44"/>
        <end position="70"/>
    </location>
</feature>
<evidence type="ECO:0000313" key="3">
    <source>
        <dbReference type="Proteomes" id="UP001595758"/>
    </source>
</evidence>
<dbReference type="InterPro" id="IPR010982">
    <property type="entry name" value="Lambda_DNA-bd_dom_sf"/>
</dbReference>
<evidence type="ECO:0000313" key="2">
    <source>
        <dbReference type="EMBL" id="MFC3909221.1"/>
    </source>
</evidence>
<dbReference type="RefSeq" id="WP_382343234.1">
    <property type="nucleotide sequence ID" value="NZ_JBHSAB010000022.1"/>
</dbReference>
<comment type="caution">
    <text evidence="2">The sequence shown here is derived from an EMBL/GenBank/DDBJ whole genome shotgun (WGS) entry which is preliminary data.</text>
</comment>
<dbReference type="EMBL" id="JBHSAB010000022">
    <property type="protein sequence ID" value="MFC3909221.1"/>
    <property type="molecule type" value="Genomic_DNA"/>
</dbReference>
<dbReference type="InterPro" id="IPR001387">
    <property type="entry name" value="Cro/C1-type_HTH"/>
</dbReference>
<sequence length="84" mass="9760">MAYRQFSERLNRELDSIGVPLLSQERVEVFAKLLRIPRFKAEAILNGISIPDEKILELLADELEVNPEWLIGKSEVKQRRKKAN</sequence>
<name>A0ABV8CGF4_9GAMM</name>
<proteinExistence type="predicted"/>
<dbReference type="Proteomes" id="UP001595758">
    <property type="component" value="Unassembled WGS sequence"/>
</dbReference>
<reference evidence="3" key="1">
    <citation type="journal article" date="2019" name="Int. J. Syst. Evol. Microbiol.">
        <title>The Global Catalogue of Microorganisms (GCM) 10K type strain sequencing project: providing services to taxonomists for standard genome sequencing and annotation.</title>
        <authorList>
            <consortium name="The Broad Institute Genomics Platform"/>
            <consortium name="The Broad Institute Genome Sequencing Center for Infectious Disease"/>
            <person name="Wu L."/>
            <person name="Ma J."/>
        </authorList>
    </citation>
    <scope>NUCLEOTIDE SEQUENCE [LARGE SCALE GENOMIC DNA]</scope>
    <source>
        <strain evidence="3">CCUG 59858</strain>
    </source>
</reference>
<dbReference type="PROSITE" id="PS50943">
    <property type="entry name" value="HTH_CROC1"/>
    <property type="match status" value="1"/>
</dbReference>
<evidence type="ECO:0000259" key="1">
    <source>
        <dbReference type="PROSITE" id="PS50943"/>
    </source>
</evidence>
<accession>A0ABV8CGF4</accession>
<dbReference type="Gene3D" id="1.10.260.40">
    <property type="entry name" value="lambda repressor-like DNA-binding domains"/>
    <property type="match status" value="1"/>
</dbReference>
<protein>
    <recommendedName>
        <fullName evidence="1">HTH cro/C1-type domain-containing protein</fullName>
    </recommendedName>
</protein>
<organism evidence="2 3">
    <name type="scientific">Legionella dresdenensis</name>
    <dbReference type="NCBI Taxonomy" id="450200"/>
    <lineage>
        <taxon>Bacteria</taxon>
        <taxon>Pseudomonadati</taxon>
        <taxon>Pseudomonadota</taxon>
        <taxon>Gammaproteobacteria</taxon>
        <taxon>Legionellales</taxon>
        <taxon>Legionellaceae</taxon>
        <taxon>Legionella</taxon>
    </lineage>
</organism>
<keyword evidence="3" id="KW-1185">Reference proteome</keyword>
<gene>
    <name evidence="2" type="ORF">ACFORL_09070</name>
</gene>